<dbReference type="Proteomes" id="UP000462621">
    <property type="component" value="Unassembled WGS sequence"/>
</dbReference>
<dbReference type="PIRSF" id="PIRSF000018">
    <property type="entry name" value="Mb_ADH_cyt_c"/>
    <property type="match status" value="1"/>
</dbReference>
<feature type="binding site" description="covalent" evidence="11">
    <location>
        <position position="326"/>
    </location>
    <ligand>
        <name>heme c</name>
        <dbReference type="ChEBI" id="CHEBI:61717"/>
        <label>3</label>
    </ligand>
</feature>
<keyword evidence="5 12" id="KW-0479">Metal-binding</keyword>
<evidence type="ECO:0000313" key="16">
    <source>
        <dbReference type="Proteomes" id="UP000462621"/>
    </source>
</evidence>
<comment type="cofactor">
    <cofactor evidence="11">
        <name>heme c</name>
        <dbReference type="ChEBI" id="CHEBI:61717"/>
    </cofactor>
    <text evidence="11">Binds 3 heme c groups covalently per subunit.</text>
</comment>
<evidence type="ECO:0000259" key="14">
    <source>
        <dbReference type="PROSITE" id="PS51007"/>
    </source>
</evidence>
<evidence type="ECO:0000256" key="5">
    <source>
        <dbReference type="ARBA" id="ARBA00022723"/>
    </source>
</evidence>
<evidence type="ECO:0000256" key="8">
    <source>
        <dbReference type="ARBA" id="ARBA00022982"/>
    </source>
</evidence>
<dbReference type="RefSeq" id="WP_161158372.1">
    <property type="nucleotide sequence ID" value="NZ_WEKT01000076.1"/>
</dbReference>
<keyword evidence="4 11" id="KW-0349">Heme</keyword>
<accession>A0A7X4LQ11</accession>
<dbReference type="SUPFAM" id="SSF46626">
    <property type="entry name" value="Cytochrome c"/>
    <property type="match status" value="3"/>
</dbReference>
<keyword evidence="9 12" id="KW-0408">Iron</keyword>
<feature type="binding site" description="covalent" evidence="11">
    <location>
        <position position="190"/>
    </location>
    <ligand>
        <name>heme c</name>
        <dbReference type="ChEBI" id="CHEBI:61717"/>
        <label>2</label>
    </ligand>
</feature>
<keyword evidence="7" id="KW-0677">Repeat</keyword>
<proteinExistence type="predicted"/>
<dbReference type="GO" id="GO:0005886">
    <property type="term" value="C:plasma membrane"/>
    <property type="evidence" value="ECO:0007669"/>
    <property type="project" value="UniProtKB-SubCell"/>
</dbReference>
<feature type="domain" description="Cytochrome c" evidence="14">
    <location>
        <begin position="313"/>
        <end position="403"/>
    </location>
</feature>
<keyword evidence="10" id="KW-0472">Membrane</keyword>
<sequence>MKTLITLGSLLSVLSVASYAASPTNPDNQQINQGEYIARASDCVACHTAEGGKNFAGGLAIESPFGKIYSTNITPSKTHGIGNYSYAQFEQALRHGVRADGSHLYPAMPYPDYAKLKDDDVKALYAYFMHGVDPVDEDAPKTDLSFPFNQRWGIRFWNWVAADASPYQNDAKQSEAYNRGAYLVQGPGHCGSCHTPRGLVFQEKGYDHKGGDFLSGGMIGIWHAPDLRAGKGGALEHWSKEDIAEYLATGRNVHSAVAGEMTSVVEHSLSYLNDSDLDAIATYLKTLPGDGTTKAISTNEDNATTAKLVSGKYPVNSGERLYVDNCSACHFSNAKGAPRVFPALDGNSLVNAQDPSGLIHVILAGSTLPSTPKAPEALAMPGFGWRLSDEEVAKLATFLRSGWHNKAPSVSADDVATIRKTIPKSVLEADKPNVE</sequence>
<dbReference type="PRINTS" id="PR00605">
    <property type="entry name" value="CYTCHROMECIC"/>
</dbReference>
<evidence type="ECO:0000256" key="7">
    <source>
        <dbReference type="ARBA" id="ARBA00022737"/>
    </source>
</evidence>
<feature type="domain" description="Cytochrome c" evidence="14">
    <location>
        <begin position="175"/>
        <end position="288"/>
    </location>
</feature>
<dbReference type="GO" id="GO:0005506">
    <property type="term" value="F:iron ion binding"/>
    <property type="evidence" value="ECO:0007669"/>
    <property type="project" value="InterPro"/>
</dbReference>
<keyword evidence="6 13" id="KW-0732">Signal</keyword>
<evidence type="ECO:0000256" key="4">
    <source>
        <dbReference type="ARBA" id="ARBA00022617"/>
    </source>
</evidence>
<feature type="domain" description="Cytochrome c" evidence="14">
    <location>
        <begin position="29"/>
        <end position="132"/>
    </location>
</feature>
<evidence type="ECO:0000256" key="6">
    <source>
        <dbReference type="ARBA" id="ARBA00022729"/>
    </source>
</evidence>
<dbReference type="PANTHER" id="PTHR35008">
    <property type="entry name" value="BLL4482 PROTEIN-RELATED"/>
    <property type="match status" value="1"/>
</dbReference>
<evidence type="ECO:0000256" key="10">
    <source>
        <dbReference type="ARBA" id="ARBA00023136"/>
    </source>
</evidence>
<feature type="binding site" description="axial binding residue" evidence="12">
    <location>
        <position position="47"/>
    </location>
    <ligand>
        <name>heme c</name>
        <dbReference type="ChEBI" id="CHEBI:61717"/>
        <label>1</label>
    </ligand>
    <ligandPart>
        <name>Fe</name>
        <dbReference type="ChEBI" id="CHEBI:18248"/>
    </ligandPart>
</feature>
<feature type="binding site" description="covalent" evidence="11">
    <location>
        <position position="46"/>
    </location>
    <ligand>
        <name>heme c</name>
        <dbReference type="ChEBI" id="CHEBI:61717"/>
        <label>1</label>
    </ligand>
</feature>
<keyword evidence="3" id="KW-1003">Cell membrane</keyword>
<dbReference type="InterPro" id="IPR051459">
    <property type="entry name" value="Cytochrome_c-type_DH"/>
</dbReference>
<evidence type="ECO:0000256" key="12">
    <source>
        <dbReference type="PIRSR" id="PIRSR000018-51"/>
    </source>
</evidence>
<dbReference type="GO" id="GO:0009055">
    <property type="term" value="F:electron transfer activity"/>
    <property type="evidence" value="ECO:0007669"/>
    <property type="project" value="InterPro"/>
</dbReference>
<feature type="chain" id="PRO_5031095284" evidence="13">
    <location>
        <begin position="21"/>
        <end position="435"/>
    </location>
</feature>
<evidence type="ECO:0000256" key="9">
    <source>
        <dbReference type="ARBA" id="ARBA00023004"/>
    </source>
</evidence>
<evidence type="ECO:0000256" key="13">
    <source>
        <dbReference type="SAM" id="SignalP"/>
    </source>
</evidence>
<keyword evidence="16" id="KW-1185">Reference proteome</keyword>
<evidence type="ECO:0000256" key="1">
    <source>
        <dbReference type="ARBA" id="ARBA00004236"/>
    </source>
</evidence>
<keyword evidence="8" id="KW-0249">Electron transport</keyword>
<gene>
    <name evidence="15" type="ORF">F9817_22070</name>
</gene>
<comment type="caution">
    <text evidence="15">The sequence shown here is derived from an EMBL/GenBank/DDBJ whole genome shotgun (WGS) entry which is preliminary data.</text>
</comment>
<feature type="signal peptide" evidence="13">
    <location>
        <begin position="1"/>
        <end position="20"/>
    </location>
</feature>
<dbReference type="InterPro" id="IPR009056">
    <property type="entry name" value="Cyt_c-like_dom"/>
</dbReference>
<dbReference type="EMBL" id="WEKT01000076">
    <property type="protein sequence ID" value="MZI95876.1"/>
    <property type="molecule type" value="Genomic_DNA"/>
</dbReference>
<feature type="binding site" description="covalent" evidence="11">
    <location>
        <position position="43"/>
    </location>
    <ligand>
        <name>heme c</name>
        <dbReference type="ChEBI" id="CHEBI:61717"/>
        <label>1</label>
    </ligand>
</feature>
<dbReference type="PANTHER" id="PTHR35008:SF8">
    <property type="entry name" value="ALCOHOL DEHYDROGENASE CYTOCHROME C SUBUNIT"/>
    <property type="match status" value="1"/>
</dbReference>
<dbReference type="AlphaFoldDB" id="A0A7X4LQ11"/>
<dbReference type="InterPro" id="IPR008168">
    <property type="entry name" value="Cyt_C_IC"/>
</dbReference>
<comment type="subcellular location">
    <subcellularLocation>
        <location evidence="1">Cell membrane</location>
    </subcellularLocation>
</comment>
<dbReference type="GO" id="GO:0020037">
    <property type="term" value="F:heme binding"/>
    <property type="evidence" value="ECO:0007669"/>
    <property type="project" value="InterPro"/>
</dbReference>
<dbReference type="Pfam" id="PF00034">
    <property type="entry name" value="Cytochrom_C"/>
    <property type="match status" value="3"/>
</dbReference>
<dbReference type="InterPro" id="IPR036909">
    <property type="entry name" value="Cyt_c-like_dom_sf"/>
</dbReference>
<feature type="binding site" description="axial binding residue" evidence="12">
    <location>
        <position position="330"/>
    </location>
    <ligand>
        <name>heme c</name>
        <dbReference type="ChEBI" id="CHEBI:61717"/>
        <label>3</label>
    </ligand>
    <ligandPart>
        <name>Fe</name>
        <dbReference type="ChEBI" id="CHEBI:18248"/>
    </ligandPart>
</feature>
<dbReference type="InterPro" id="IPR014353">
    <property type="entry name" value="Membr-bd_ADH_cyt_c"/>
</dbReference>
<name>A0A7X4LQ11_9VIBR</name>
<evidence type="ECO:0000313" key="15">
    <source>
        <dbReference type="EMBL" id="MZI95876.1"/>
    </source>
</evidence>
<keyword evidence="2" id="KW-0813">Transport</keyword>
<evidence type="ECO:0000256" key="3">
    <source>
        <dbReference type="ARBA" id="ARBA00022475"/>
    </source>
</evidence>
<feature type="binding site" description="axial binding residue" evidence="12">
    <location>
        <position position="194"/>
    </location>
    <ligand>
        <name>heme c</name>
        <dbReference type="ChEBI" id="CHEBI:61717"/>
        <label>2</label>
    </ligand>
    <ligandPart>
        <name>Fe</name>
        <dbReference type="ChEBI" id="CHEBI:18248"/>
    </ligandPart>
</feature>
<organism evidence="15 16">
    <name type="scientific">Vibrio eleionomae</name>
    <dbReference type="NCBI Taxonomy" id="2653505"/>
    <lineage>
        <taxon>Bacteria</taxon>
        <taxon>Pseudomonadati</taxon>
        <taxon>Pseudomonadota</taxon>
        <taxon>Gammaproteobacteria</taxon>
        <taxon>Vibrionales</taxon>
        <taxon>Vibrionaceae</taxon>
        <taxon>Vibrio</taxon>
    </lineage>
</organism>
<protein>
    <submittedName>
        <fullName evidence="15">C-type cytochrome</fullName>
    </submittedName>
</protein>
<evidence type="ECO:0000256" key="11">
    <source>
        <dbReference type="PIRSR" id="PIRSR000018-50"/>
    </source>
</evidence>
<feature type="binding site" description="covalent" evidence="11">
    <location>
        <position position="329"/>
    </location>
    <ligand>
        <name>heme c</name>
        <dbReference type="ChEBI" id="CHEBI:61717"/>
        <label>3</label>
    </ligand>
</feature>
<evidence type="ECO:0000256" key="2">
    <source>
        <dbReference type="ARBA" id="ARBA00022448"/>
    </source>
</evidence>
<reference evidence="15 16" key="1">
    <citation type="submission" date="2019-10" db="EMBL/GenBank/DDBJ databases">
        <title>Vibrio sp. nov. isolated from a shrimp pond.</title>
        <authorList>
            <person name="Gomez-Gil B."/>
            <person name="Enciso-Ibarra J."/>
            <person name="Enciso-Ibarra K."/>
            <person name="Bolan-Mejia C."/>
        </authorList>
    </citation>
    <scope>NUCLEOTIDE SEQUENCE [LARGE SCALE GENOMIC DNA]</scope>
    <source>
        <strain evidence="15 16">CAIM 722</strain>
    </source>
</reference>
<feature type="binding site" description="covalent" evidence="11">
    <location>
        <position position="193"/>
    </location>
    <ligand>
        <name>heme c</name>
        <dbReference type="ChEBI" id="CHEBI:61717"/>
        <label>2</label>
    </ligand>
</feature>
<dbReference type="GO" id="GO:0016614">
    <property type="term" value="F:oxidoreductase activity, acting on CH-OH group of donors"/>
    <property type="evidence" value="ECO:0007669"/>
    <property type="project" value="InterPro"/>
</dbReference>
<dbReference type="PROSITE" id="PS51007">
    <property type="entry name" value="CYTC"/>
    <property type="match status" value="3"/>
</dbReference>
<dbReference type="Gene3D" id="1.10.760.10">
    <property type="entry name" value="Cytochrome c-like domain"/>
    <property type="match status" value="3"/>
</dbReference>